<protein>
    <recommendedName>
        <fullName evidence="4">DUF983 domain-containing protein</fullName>
    </recommendedName>
</protein>
<evidence type="ECO:0008006" key="4">
    <source>
        <dbReference type="Google" id="ProtNLM"/>
    </source>
</evidence>
<evidence type="ECO:0000313" key="2">
    <source>
        <dbReference type="EMBL" id="ATE77127.1"/>
    </source>
</evidence>
<dbReference type="Proteomes" id="UP000218385">
    <property type="component" value="Chromosome"/>
</dbReference>
<feature type="transmembrane region" description="Helical" evidence="1">
    <location>
        <begin position="99"/>
        <end position="117"/>
    </location>
</feature>
<evidence type="ECO:0000313" key="3">
    <source>
        <dbReference type="Proteomes" id="UP000218385"/>
    </source>
</evidence>
<keyword evidence="1" id="KW-0472">Membrane</keyword>
<name>A0AB33E9R4_9PSED</name>
<keyword evidence="1" id="KW-1133">Transmembrane helix</keyword>
<gene>
    <name evidence="2" type="ORF">CNN82_12085</name>
</gene>
<proteinExistence type="predicted"/>
<reference evidence="2 3" key="1">
    <citation type="submission" date="2017-09" db="EMBL/GenBank/DDBJ databases">
        <title>Complete Genome sequence of Lysobacter capsici KNU-15.</title>
        <authorList>
            <person name="Kim M.-C."/>
            <person name="Yi H."/>
            <person name="Lee D.-W."/>
            <person name="Shin J.-H."/>
        </authorList>
    </citation>
    <scope>NUCLEOTIDE SEQUENCE [LARGE SCALE GENOMIC DNA]</scope>
    <source>
        <strain evidence="2 3">KNU-15</strain>
    </source>
</reference>
<feature type="transmembrane region" description="Helical" evidence="1">
    <location>
        <begin position="6"/>
        <end position="25"/>
    </location>
</feature>
<organism evidence="2 3">
    <name type="scientific">Pseudomonas frederiksbergensis</name>
    <dbReference type="NCBI Taxonomy" id="104087"/>
    <lineage>
        <taxon>Bacteria</taxon>
        <taxon>Pseudomonadati</taxon>
        <taxon>Pseudomonadota</taxon>
        <taxon>Gammaproteobacteria</taxon>
        <taxon>Pseudomonadales</taxon>
        <taxon>Pseudomonadaceae</taxon>
        <taxon>Pseudomonas</taxon>
    </lineage>
</organism>
<feature type="transmembrane region" description="Helical" evidence="1">
    <location>
        <begin position="123"/>
        <end position="141"/>
    </location>
</feature>
<dbReference type="EMBL" id="CP023466">
    <property type="protein sequence ID" value="ATE77127.1"/>
    <property type="molecule type" value="Genomic_DNA"/>
</dbReference>
<sequence>MANRGGPATLFTIVGLAVAPVAFPLDRSRTYRDKRRDMACHLMRECQDSAMKVLCPGCGYIADKLPPTHKCPKCDEFSIDWLIYDWESFALINRQHIKYNLIIIGIVLINLLAAITLKSTDAFQWLFNLLFIPAMISLLYCRRQLGRKSEYKGHKGGAMLPWFIGFGGL</sequence>
<dbReference type="AlphaFoldDB" id="A0AB33E9R4"/>
<keyword evidence="1" id="KW-0812">Transmembrane</keyword>
<accession>A0AB33E9R4</accession>
<evidence type="ECO:0000256" key="1">
    <source>
        <dbReference type="SAM" id="Phobius"/>
    </source>
</evidence>